<evidence type="ECO:0000313" key="2">
    <source>
        <dbReference type="EMBL" id="XDI97884.1"/>
    </source>
</evidence>
<name>A0AB39C0P4_9CAUD</name>
<sequence length="213" mass="23448">MAAKARPAPPDRKQQSNEEAAMTDANKLAQTLAERGSRYGDFTDHARICQNLKRTMCAEAGWDRLTDVQKQSLEVIADKVGRILSGDPNYADNWHDIQGYAKLAEDRLPAEFGQQNTIDCRTDAEKGFTDPRTVAGVDVSFPTEKHLNFAPDEKCDCHRCIAEQGLGVGGLPLNMLKMILCPVCGNKRCPKANDHRNECTGSNEPGQPGSAYR</sequence>
<feature type="region of interest" description="Disordered" evidence="1">
    <location>
        <begin position="1"/>
        <end position="22"/>
    </location>
</feature>
<evidence type="ECO:0000256" key="1">
    <source>
        <dbReference type="SAM" id="MobiDB-lite"/>
    </source>
</evidence>
<protein>
    <submittedName>
        <fullName evidence="2">Uncharacterized protein</fullName>
    </submittedName>
</protein>
<feature type="region of interest" description="Disordered" evidence="1">
    <location>
        <begin position="194"/>
        <end position="213"/>
    </location>
</feature>
<reference evidence="2" key="1">
    <citation type="submission" date="2024-06" db="EMBL/GenBank/DDBJ databases">
        <authorList>
            <person name="Agudelo-Romero P."/>
            <person name="Caparros-Martin J.A."/>
            <person name="Sharma A."/>
            <person name="Saladie M."/>
            <person name="Stick S.M."/>
            <person name="O'Gara F."/>
        </authorList>
    </citation>
    <scope>NUCLEOTIDE SEQUENCE</scope>
    <source>
        <strain evidence="2">VContig3</strain>
    </source>
</reference>
<organism evidence="2">
    <name type="scientific">Pakpunavirus sp</name>
    <dbReference type="NCBI Taxonomy" id="2833053"/>
    <lineage>
        <taxon>Viruses</taxon>
        <taxon>Duplodnaviria</taxon>
        <taxon>Heunggongvirae</taxon>
        <taxon>Uroviricota</taxon>
        <taxon>Caudoviricetes</taxon>
        <taxon>Vandenendeviridae</taxon>
        <taxon>Skurskavirinae</taxon>
        <taxon>Pakpunavirus</taxon>
    </lineage>
</organism>
<proteinExistence type="predicted"/>
<dbReference type="EMBL" id="PP986817">
    <property type="protein sequence ID" value="XDI97884.1"/>
    <property type="molecule type" value="Genomic_DNA"/>
</dbReference>
<accession>A0AB39C0P4</accession>